<dbReference type="Pfam" id="PF13510">
    <property type="entry name" value="Fer2_4"/>
    <property type="match status" value="1"/>
</dbReference>
<name>A0A381VVL7_9ZZZZ</name>
<dbReference type="InterPro" id="IPR042204">
    <property type="entry name" value="2Fe-2S-bd_N"/>
</dbReference>
<sequence>MIANGIHLTSRSFKYHRPRGIFSSGAEEPNAYLQIKADKFEEPNVAAPLIEIFNGLEVKSSNCWPSVNFDLGSINNILSPIFIAGFYYKTFMHPRRMWPFYEKLIRKMAGVGTAPLENDSEKYEEYNAHVDLLIVGGGVSGLMAALTASRNGLKVLLVDANKDFGGMLLSDNDQEIEGKSSRDWISHTLNELNKNSKVRVLNRTSIFGYYDHNFLLGLEKCNDHLPIEKRHGCGQRLWQIRAKQVVIATGAHERSLVFANNDRPGIMLASAARTYVNKFAARPGKNSVIFTNNDSAYYAADDLLKNGVNIIAIVDTRKEKATIADSLSKKGVEIINSSAVVDVKGSKHVTGVMISKFEPNIDKLNSNEKIRNIDCDLLCVSGGWNPVIHLHSQSGGTLKYNETYGCLVPKSSVQKSQVIGSANGSFTIQNCFQEGYQSVINILSELKKAETKFSPPSCSQKPKDTPMMPIWNVPSKNLSSKKFIDYFNDVTAKDVSL</sequence>
<reference evidence="3" key="1">
    <citation type="submission" date="2018-05" db="EMBL/GenBank/DDBJ databases">
        <authorList>
            <person name="Lanie J.A."/>
            <person name="Ng W.-L."/>
            <person name="Kazmierczak K.M."/>
            <person name="Andrzejewski T.M."/>
            <person name="Davidsen T.M."/>
            <person name="Wayne K.J."/>
            <person name="Tettelin H."/>
            <person name="Glass J.I."/>
            <person name="Rusch D."/>
            <person name="Podicherti R."/>
            <person name="Tsui H.-C.T."/>
            <person name="Winkler M.E."/>
        </authorList>
    </citation>
    <scope>NUCLEOTIDE SEQUENCE</scope>
</reference>
<dbReference type="PANTHER" id="PTHR42949:SF3">
    <property type="entry name" value="ANAEROBIC GLYCEROL-3-PHOSPHATE DEHYDROGENASE SUBUNIT B"/>
    <property type="match status" value="1"/>
</dbReference>
<evidence type="ECO:0000259" key="2">
    <source>
        <dbReference type="Pfam" id="PF07992"/>
    </source>
</evidence>
<accession>A0A381VVL7</accession>
<proteinExistence type="predicted"/>
<dbReference type="PANTHER" id="PTHR42949">
    <property type="entry name" value="ANAEROBIC GLYCEROL-3-PHOSPHATE DEHYDROGENASE SUBUNIT B"/>
    <property type="match status" value="1"/>
</dbReference>
<dbReference type="PRINTS" id="PR00469">
    <property type="entry name" value="PNDRDTASEII"/>
</dbReference>
<dbReference type="SUPFAM" id="SSF51905">
    <property type="entry name" value="FAD/NAD(P)-binding domain"/>
    <property type="match status" value="1"/>
</dbReference>
<dbReference type="AlphaFoldDB" id="A0A381VVL7"/>
<dbReference type="Gene3D" id="3.50.50.60">
    <property type="entry name" value="FAD/NAD(P)-binding domain"/>
    <property type="match status" value="2"/>
</dbReference>
<dbReference type="Gene3D" id="3.10.20.440">
    <property type="entry name" value="2Fe-2S iron-sulphur cluster binding domain, sarcosine oxidase, alpha subunit, N-terminal domain"/>
    <property type="match status" value="1"/>
</dbReference>
<dbReference type="InterPro" id="IPR023753">
    <property type="entry name" value="FAD/NAD-binding_dom"/>
</dbReference>
<dbReference type="InterPro" id="IPR051691">
    <property type="entry name" value="Metab_Enz_Cyan_OpOx_G3PDH"/>
</dbReference>
<dbReference type="EMBL" id="UINC01009918">
    <property type="protein sequence ID" value="SVA44330.1"/>
    <property type="molecule type" value="Genomic_DNA"/>
</dbReference>
<gene>
    <name evidence="3" type="ORF">METZ01_LOCUS97184</name>
</gene>
<protein>
    <recommendedName>
        <fullName evidence="2">FAD/NAD(P)-binding domain-containing protein</fullName>
    </recommendedName>
</protein>
<feature type="domain" description="FAD/NAD(P)-binding" evidence="2">
    <location>
        <begin position="131"/>
        <end position="397"/>
    </location>
</feature>
<keyword evidence="1" id="KW-0560">Oxidoreductase</keyword>
<evidence type="ECO:0000313" key="3">
    <source>
        <dbReference type="EMBL" id="SVA44330.1"/>
    </source>
</evidence>
<dbReference type="GO" id="GO:0016491">
    <property type="term" value="F:oxidoreductase activity"/>
    <property type="evidence" value="ECO:0007669"/>
    <property type="project" value="UniProtKB-KW"/>
</dbReference>
<organism evidence="3">
    <name type="scientific">marine metagenome</name>
    <dbReference type="NCBI Taxonomy" id="408172"/>
    <lineage>
        <taxon>unclassified sequences</taxon>
        <taxon>metagenomes</taxon>
        <taxon>ecological metagenomes</taxon>
    </lineage>
</organism>
<dbReference type="InterPro" id="IPR036188">
    <property type="entry name" value="FAD/NAD-bd_sf"/>
</dbReference>
<dbReference type="Pfam" id="PF07992">
    <property type="entry name" value="Pyr_redox_2"/>
    <property type="match status" value="1"/>
</dbReference>
<feature type="non-terminal residue" evidence="3">
    <location>
        <position position="497"/>
    </location>
</feature>
<evidence type="ECO:0000256" key="1">
    <source>
        <dbReference type="ARBA" id="ARBA00023002"/>
    </source>
</evidence>
<dbReference type="PRINTS" id="PR00368">
    <property type="entry name" value="FADPNR"/>
</dbReference>